<gene>
    <name evidence="2" type="ORF">QSV35_03005</name>
</gene>
<dbReference type="Proteomes" id="UP001235064">
    <property type="component" value="Unassembled WGS sequence"/>
</dbReference>
<dbReference type="PROSITE" id="PS51318">
    <property type="entry name" value="TAT"/>
    <property type="match status" value="1"/>
</dbReference>
<evidence type="ECO:0000313" key="3">
    <source>
        <dbReference type="Proteomes" id="UP001235064"/>
    </source>
</evidence>
<keyword evidence="1" id="KW-0732">Signal</keyword>
<feature type="signal peptide" evidence="1">
    <location>
        <begin position="1"/>
        <end position="22"/>
    </location>
</feature>
<evidence type="ECO:0000313" key="2">
    <source>
        <dbReference type="EMBL" id="MDL9978290.1"/>
    </source>
</evidence>
<feature type="chain" id="PRO_5047177709" description="DUF4232 domain-containing protein" evidence="1">
    <location>
        <begin position="23"/>
        <end position="242"/>
    </location>
</feature>
<name>A0ABT7MV16_9MICO</name>
<comment type="caution">
    <text evidence="2">The sequence shown here is derived from an EMBL/GenBank/DDBJ whole genome shotgun (WGS) entry which is preliminary data.</text>
</comment>
<keyword evidence="3" id="KW-1185">Reference proteome</keyword>
<dbReference type="PROSITE" id="PS51257">
    <property type="entry name" value="PROKAR_LIPOPROTEIN"/>
    <property type="match status" value="1"/>
</dbReference>
<evidence type="ECO:0000256" key="1">
    <source>
        <dbReference type="SAM" id="SignalP"/>
    </source>
</evidence>
<protein>
    <recommendedName>
        <fullName evidence="4">DUF4232 domain-containing protein</fullName>
    </recommendedName>
</protein>
<accession>A0ABT7MV16</accession>
<evidence type="ECO:0008006" key="4">
    <source>
        <dbReference type="Google" id="ProtNLM"/>
    </source>
</evidence>
<reference evidence="2 3" key="1">
    <citation type="submission" date="2023-06" db="EMBL/GenBank/DDBJ databases">
        <title>Microbacterium sp. nov., isolated from a waste landfill.</title>
        <authorList>
            <person name="Wen W."/>
        </authorList>
    </citation>
    <scope>NUCLEOTIDE SEQUENCE [LARGE SCALE GENOMIC DNA]</scope>
    <source>
        <strain evidence="2 3">ASV49</strain>
    </source>
</reference>
<sequence length="242" mass="23344">MSRSRRGVIIGAVFGLALLALAGCSSGSPSPAGTSSAPTSSTAVAGAAWLDGGHAVAVVSMGSSSCIPAAGAISASGQKVTVEFAAPPANQACTSDFVPRATYVALPDGVNPAQNVQVTANGSVTGTVTLAGLTQGVATADQTPTAGWIEGMQSGGELSAGAFAFVTWGSSTCPPALAAVTAASASDITVVLAAPPGQKTCTMDMAPRAAVAVSPPTVTGADVTVSFEGDGITGSTKMLGTR</sequence>
<proteinExistence type="predicted"/>
<dbReference type="RefSeq" id="WP_286286568.1">
    <property type="nucleotide sequence ID" value="NZ_JASXSZ010000001.1"/>
</dbReference>
<dbReference type="InterPro" id="IPR006311">
    <property type="entry name" value="TAT_signal"/>
</dbReference>
<dbReference type="EMBL" id="JASXSZ010000001">
    <property type="protein sequence ID" value="MDL9978290.1"/>
    <property type="molecule type" value="Genomic_DNA"/>
</dbReference>
<organism evidence="2 3">
    <name type="scientific">Microbacterium candidum</name>
    <dbReference type="NCBI Taxonomy" id="3041922"/>
    <lineage>
        <taxon>Bacteria</taxon>
        <taxon>Bacillati</taxon>
        <taxon>Actinomycetota</taxon>
        <taxon>Actinomycetes</taxon>
        <taxon>Micrococcales</taxon>
        <taxon>Microbacteriaceae</taxon>
        <taxon>Microbacterium</taxon>
    </lineage>
</organism>